<name>X1GYE9_9ZZZZ</name>
<evidence type="ECO:0000313" key="1">
    <source>
        <dbReference type="EMBL" id="GAH46634.1"/>
    </source>
</evidence>
<dbReference type="Gene3D" id="3.40.50.300">
    <property type="entry name" value="P-loop containing nucleotide triphosphate hydrolases"/>
    <property type="match status" value="1"/>
</dbReference>
<dbReference type="EMBL" id="BARU01007630">
    <property type="protein sequence ID" value="GAH46634.1"/>
    <property type="molecule type" value="Genomic_DNA"/>
</dbReference>
<reference evidence="1" key="1">
    <citation type="journal article" date="2014" name="Front. Microbiol.">
        <title>High frequency of phylogenetically diverse reductive dehalogenase-homologous genes in deep subseafloor sedimentary metagenomes.</title>
        <authorList>
            <person name="Kawai M."/>
            <person name="Futagami T."/>
            <person name="Toyoda A."/>
            <person name="Takaki Y."/>
            <person name="Nishi S."/>
            <person name="Hori S."/>
            <person name="Arai W."/>
            <person name="Tsubouchi T."/>
            <person name="Morono Y."/>
            <person name="Uchiyama I."/>
            <person name="Ito T."/>
            <person name="Fujiyama A."/>
            <person name="Inagaki F."/>
            <person name="Takami H."/>
        </authorList>
    </citation>
    <scope>NUCLEOTIDE SEQUENCE</scope>
    <source>
        <strain evidence="1">Expedition CK06-06</strain>
    </source>
</reference>
<comment type="caution">
    <text evidence="1">The sequence shown here is derived from an EMBL/GenBank/DDBJ whole genome shotgun (WGS) entry which is preliminary data.</text>
</comment>
<proteinExistence type="predicted"/>
<dbReference type="InterPro" id="IPR027417">
    <property type="entry name" value="P-loop_NTPase"/>
</dbReference>
<sequence length="308" mass="35820">MHVELYGTISEKDFIIRTFQDLNQLESNFERLLKSVSKALKNIKLNLSIDSATGATSVSPSFEAVNEKIILEELMNILSKYSQKRKLVIAFDEFQEVANYTEEGFEKRLRSFIQQHSNICYIFSGSQQHLITEMFSSNNRAFYRLAESFPLEKIETKHYIPWVQNLFSRKNVHLPTELIEEIVARFENHPMYIQNFLFHLWEEPGKKGFSPEIINKVENAIIEKRSPEHTVLWETLSINQKKTLKLILLNNGTNLFNADSLKSVNLKTGSLVTKALSSLIKKEIILKNESYLIQDIVFKKWLQKTLSL</sequence>
<protein>
    <recommendedName>
        <fullName evidence="2">ATPase domain-containing protein</fullName>
    </recommendedName>
</protein>
<gene>
    <name evidence="1" type="ORF">S03H2_15035</name>
</gene>
<dbReference type="PANTHER" id="PTHR34301:SF8">
    <property type="entry name" value="ATPASE DOMAIN-CONTAINING PROTEIN"/>
    <property type="match status" value="1"/>
</dbReference>
<accession>X1GYE9</accession>
<dbReference type="PANTHER" id="PTHR34301">
    <property type="entry name" value="DNA-BINDING PROTEIN-RELATED"/>
    <property type="match status" value="1"/>
</dbReference>
<dbReference type="SUPFAM" id="SSF52540">
    <property type="entry name" value="P-loop containing nucleoside triphosphate hydrolases"/>
    <property type="match status" value="1"/>
</dbReference>
<dbReference type="AlphaFoldDB" id="X1GYE9"/>
<evidence type="ECO:0008006" key="2">
    <source>
        <dbReference type="Google" id="ProtNLM"/>
    </source>
</evidence>
<organism evidence="1">
    <name type="scientific">marine sediment metagenome</name>
    <dbReference type="NCBI Taxonomy" id="412755"/>
    <lineage>
        <taxon>unclassified sequences</taxon>
        <taxon>metagenomes</taxon>
        <taxon>ecological metagenomes</taxon>
    </lineage>
</organism>